<organism evidence="2 3">
    <name type="scientific">Gigaspora margarita</name>
    <dbReference type="NCBI Taxonomy" id="4874"/>
    <lineage>
        <taxon>Eukaryota</taxon>
        <taxon>Fungi</taxon>
        <taxon>Fungi incertae sedis</taxon>
        <taxon>Mucoromycota</taxon>
        <taxon>Glomeromycotina</taxon>
        <taxon>Glomeromycetes</taxon>
        <taxon>Diversisporales</taxon>
        <taxon>Gigasporaceae</taxon>
        <taxon>Gigaspora</taxon>
    </lineage>
</organism>
<evidence type="ECO:0000256" key="1">
    <source>
        <dbReference type="SAM" id="MobiDB-lite"/>
    </source>
</evidence>
<feature type="non-terminal residue" evidence="2">
    <location>
        <position position="1"/>
    </location>
</feature>
<feature type="non-terminal residue" evidence="2">
    <location>
        <position position="104"/>
    </location>
</feature>
<dbReference type="Proteomes" id="UP000789901">
    <property type="component" value="Unassembled WGS sequence"/>
</dbReference>
<gene>
    <name evidence="2" type="ORF">GMARGA_LOCUS41417</name>
</gene>
<accession>A0ABN7XDT6</accession>
<comment type="caution">
    <text evidence="2">The sequence shown here is derived from an EMBL/GenBank/DDBJ whole genome shotgun (WGS) entry which is preliminary data.</text>
</comment>
<sequence>IRASGYLPCGQRNIEIAKSRNSRKNMKLLIKRYLKKSRPVFAPKNFNQQRHTRRSTKMFLTKRNNKAQYKKKIRRIKSQKQSNQPHTTGFVRRQEKVIEKIASE</sequence>
<protein>
    <submittedName>
        <fullName evidence="2">3931_t:CDS:1</fullName>
    </submittedName>
</protein>
<evidence type="ECO:0000313" key="3">
    <source>
        <dbReference type="Proteomes" id="UP000789901"/>
    </source>
</evidence>
<dbReference type="EMBL" id="CAJVQB010113995">
    <property type="protein sequence ID" value="CAG8852596.1"/>
    <property type="molecule type" value="Genomic_DNA"/>
</dbReference>
<reference evidence="2 3" key="1">
    <citation type="submission" date="2021-06" db="EMBL/GenBank/DDBJ databases">
        <authorList>
            <person name="Kallberg Y."/>
            <person name="Tangrot J."/>
            <person name="Rosling A."/>
        </authorList>
    </citation>
    <scope>NUCLEOTIDE SEQUENCE [LARGE SCALE GENOMIC DNA]</scope>
    <source>
        <strain evidence="2 3">120-4 pot B 10/14</strain>
    </source>
</reference>
<feature type="compositionally biased region" description="Basic residues" evidence="1">
    <location>
        <begin position="63"/>
        <end position="78"/>
    </location>
</feature>
<feature type="region of interest" description="Disordered" evidence="1">
    <location>
        <begin position="63"/>
        <end position="90"/>
    </location>
</feature>
<keyword evidence="3" id="KW-1185">Reference proteome</keyword>
<name>A0ABN7XDT6_GIGMA</name>
<evidence type="ECO:0000313" key="2">
    <source>
        <dbReference type="EMBL" id="CAG8852596.1"/>
    </source>
</evidence>
<proteinExistence type="predicted"/>